<organism evidence="1 2">
    <name type="scientific">Phytophthora sojae (strain P6497)</name>
    <name type="common">Soybean stem and root rot agent</name>
    <name type="synonym">Phytophthora megasperma f. sp. glycines</name>
    <dbReference type="NCBI Taxonomy" id="1094619"/>
    <lineage>
        <taxon>Eukaryota</taxon>
        <taxon>Sar</taxon>
        <taxon>Stramenopiles</taxon>
        <taxon>Oomycota</taxon>
        <taxon>Peronosporomycetes</taxon>
        <taxon>Peronosporales</taxon>
        <taxon>Peronosporaceae</taxon>
        <taxon>Phytophthora</taxon>
    </lineage>
</organism>
<evidence type="ECO:0000313" key="1">
    <source>
        <dbReference type="EMBL" id="EGZ13876.1"/>
    </source>
</evidence>
<gene>
    <name evidence="1" type="ORF">PHYSODRAFT_335587</name>
</gene>
<dbReference type="KEGG" id="psoj:PHYSODRAFT_335587"/>
<keyword evidence="2" id="KW-1185">Reference proteome</keyword>
<dbReference type="AlphaFoldDB" id="G4ZRR7"/>
<name>G4ZRR7_PHYSP</name>
<accession>G4ZRR7</accession>
<dbReference type="Proteomes" id="UP000002640">
    <property type="component" value="Unassembled WGS sequence"/>
</dbReference>
<reference evidence="1 2" key="1">
    <citation type="journal article" date="2006" name="Science">
        <title>Phytophthora genome sequences uncover evolutionary origins and mechanisms of pathogenesis.</title>
        <authorList>
            <person name="Tyler B.M."/>
            <person name="Tripathy S."/>
            <person name="Zhang X."/>
            <person name="Dehal P."/>
            <person name="Jiang R.H."/>
            <person name="Aerts A."/>
            <person name="Arredondo F.D."/>
            <person name="Baxter L."/>
            <person name="Bensasson D."/>
            <person name="Beynon J.L."/>
            <person name="Chapman J."/>
            <person name="Damasceno C.M."/>
            <person name="Dorrance A.E."/>
            <person name="Dou D."/>
            <person name="Dickerman A.W."/>
            <person name="Dubchak I.L."/>
            <person name="Garbelotto M."/>
            <person name="Gijzen M."/>
            <person name="Gordon S.G."/>
            <person name="Govers F."/>
            <person name="Grunwald N.J."/>
            <person name="Huang W."/>
            <person name="Ivors K.L."/>
            <person name="Jones R.W."/>
            <person name="Kamoun S."/>
            <person name="Krampis K."/>
            <person name="Lamour K.H."/>
            <person name="Lee M.K."/>
            <person name="McDonald W.H."/>
            <person name="Medina M."/>
            <person name="Meijer H.J."/>
            <person name="Nordberg E.K."/>
            <person name="Maclean D.J."/>
            <person name="Ospina-Giraldo M.D."/>
            <person name="Morris P.F."/>
            <person name="Phuntumart V."/>
            <person name="Putnam N.H."/>
            <person name="Rash S."/>
            <person name="Rose J.K."/>
            <person name="Sakihama Y."/>
            <person name="Salamov A.A."/>
            <person name="Savidor A."/>
            <person name="Scheuring C.F."/>
            <person name="Smith B.M."/>
            <person name="Sobral B.W."/>
            <person name="Terry A."/>
            <person name="Torto-Alalibo T.A."/>
            <person name="Win J."/>
            <person name="Xu Z."/>
            <person name="Zhang H."/>
            <person name="Grigoriev I.V."/>
            <person name="Rokhsar D.S."/>
            <person name="Boore J.L."/>
        </authorList>
    </citation>
    <scope>NUCLEOTIDE SEQUENCE [LARGE SCALE GENOMIC DNA]</scope>
    <source>
        <strain evidence="1 2">P6497</strain>
    </source>
</reference>
<sequence length="107" mass="12178">MRTEAFVVQRRSCTMADVFQTNERTILIGVFILNGNAPSISSSTKSYWEQALGSDEWIIDPPSEEESTTSSLLCHDIVNAQQPTWWTTVRQQLDRLQLAVYEAPKGW</sequence>
<evidence type="ECO:0000313" key="2">
    <source>
        <dbReference type="Proteomes" id="UP000002640"/>
    </source>
</evidence>
<protein>
    <submittedName>
        <fullName evidence="1">Uncharacterized protein</fullName>
    </submittedName>
</protein>
<dbReference type="EMBL" id="JH159156">
    <property type="protein sequence ID" value="EGZ13876.1"/>
    <property type="molecule type" value="Genomic_DNA"/>
</dbReference>
<proteinExistence type="predicted"/>
<dbReference type="GeneID" id="20647047"/>
<dbReference type="InParanoid" id="G4ZRR7"/>
<dbReference type="RefSeq" id="XP_009531305.1">
    <property type="nucleotide sequence ID" value="XM_009533010.1"/>
</dbReference>